<sequence>MKLSIEDKDTGFKNRFNQPSDKKQYELIIPFSWISFSKKFD</sequence>
<proteinExistence type="predicted"/>
<dbReference type="AlphaFoldDB" id="A0AA86YU67"/>
<evidence type="ECO:0000313" key="1">
    <source>
        <dbReference type="EMBL" id="EDU60281.1"/>
    </source>
</evidence>
<accession>A0AA86YU67</accession>
<reference evidence="2" key="1">
    <citation type="submission" date="2008-04" db="EMBL/GenBank/DDBJ databases">
        <title>Draft genome sequence of Providencia stuartii (ATCC 25827).</title>
        <authorList>
            <person name="Sudarsanam P."/>
            <person name="Ley R."/>
            <person name="Guruge J."/>
            <person name="Turnbaugh P.J."/>
            <person name="Mahowald M."/>
            <person name="Liep D."/>
            <person name="Gordon J."/>
        </authorList>
    </citation>
    <scope>NUCLEOTIDE SEQUENCE [LARGE SCALE GENOMIC DNA]</scope>
    <source>
        <strain evidence="2">ATCC 25827</strain>
    </source>
</reference>
<dbReference type="Proteomes" id="UP000004506">
    <property type="component" value="Unassembled WGS sequence"/>
</dbReference>
<dbReference type="EMBL" id="ABJD02000101">
    <property type="protein sequence ID" value="EDU60281.1"/>
    <property type="molecule type" value="Genomic_DNA"/>
</dbReference>
<evidence type="ECO:0000313" key="2">
    <source>
        <dbReference type="Proteomes" id="UP000004506"/>
    </source>
</evidence>
<comment type="caution">
    <text evidence="1">The sequence shown here is derived from an EMBL/GenBank/DDBJ whole genome shotgun (WGS) entry which is preliminary data.</text>
</comment>
<reference evidence="2" key="2">
    <citation type="submission" date="2008-04" db="EMBL/GenBank/DDBJ databases">
        <title>Draft genome sequence of Providencia stuartii(ATCC 25827).</title>
        <authorList>
            <person name="Sudarsanam P."/>
            <person name="Ley R."/>
            <person name="Guruge J."/>
            <person name="Turnbaugh P.J."/>
            <person name="Mahowald M."/>
            <person name="Liep D."/>
            <person name="Gordon J."/>
        </authorList>
    </citation>
    <scope>NUCLEOTIDE SEQUENCE [LARGE SCALE GENOMIC DNA]</scope>
    <source>
        <strain evidence="2">ATCC 25827</strain>
    </source>
</reference>
<gene>
    <name evidence="1" type="ORF">PROSTU_03487</name>
</gene>
<organism evidence="1 2">
    <name type="scientific">Providencia stuartii ATCC 25827</name>
    <dbReference type="NCBI Taxonomy" id="471874"/>
    <lineage>
        <taxon>Bacteria</taxon>
        <taxon>Pseudomonadati</taxon>
        <taxon>Pseudomonadota</taxon>
        <taxon>Gammaproteobacteria</taxon>
        <taxon>Enterobacterales</taxon>
        <taxon>Morganellaceae</taxon>
        <taxon>Providencia</taxon>
    </lineage>
</organism>
<name>A0AA86YU67_PROST</name>
<reference evidence="1 2" key="3">
    <citation type="submission" date="2008-05" db="EMBL/GenBank/DDBJ databases">
        <authorList>
            <person name="Fulton L."/>
            <person name="Clifton S."/>
            <person name="Fulton B."/>
            <person name="Xu J."/>
            <person name="Minx P."/>
            <person name="Pepin K.H."/>
            <person name="Johnson M."/>
            <person name="Thiruvilangam P."/>
            <person name="Bhonagiri V."/>
            <person name="Nash W.E."/>
            <person name="Mardis E.R."/>
            <person name="Wilson R.K."/>
        </authorList>
    </citation>
    <scope>NUCLEOTIDE SEQUENCE [LARGE SCALE GENOMIC DNA]</scope>
    <source>
        <strain evidence="1 2">ATCC 25827</strain>
    </source>
</reference>
<protein>
    <submittedName>
        <fullName evidence="1">Uncharacterized protein</fullName>
    </submittedName>
</protein>